<accession>W6YI30</accession>
<dbReference type="AlphaFoldDB" id="W6YI30"/>
<evidence type="ECO:0000313" key="2">
    <source>
        <dbReference type="Proteomes" id="UP000053841"/>
    </source>
</evidence>
<reference evidence="1 2" key="1">
    <citation type="journal article" date="2013" name="PLoS Genet.">
        <title>Comparative genome structure, secondary metabolite, and effector coding capacity across Cochliobolus pathogens.</title>
        <authorList>
            <person name="Condon B.J."/>
            <person name="Leng Y."/>
            <person name="Wu D."/>
            <person name="Bushley K.E."/>
            <person name="Ohm R.A."/>
            <person name="Otillar R."/>
            <person name="Martin J."/>
            <person name="Schackwitz W."/>
            <person name="Grimwood J."/>
            <person name="MohdZainudin N."/>
            <person name="Xue C."/>
            <person name="Wang R."/>
            <person name="Manning V.A."/>
            <person name="Dhillon B."/>
            <person name="Tu Z.J."/>
            <person name="Steffenson B.J."/>
            <person name="Salamov A."/>
            <person name="Sun H."/>
            <person name="Lowry S."/>
            <person name="LaButti K."/>
            <person name="Han J."/>
            <person name="Copeland A."/>
            <person name="Lindquist E."/>
            <person name="Barry K."/>
            <person name="Schmutz J."/>
            <person name="Baker S.E."/>
            <person name="Ciuffetti L.M."/>
            <person name="Grigoriev I.V."/>
            <person name="Zhong S."/>
            <person name="Turgeon B.G."/>
        </authorList>
    </citation>
    <scope>NUCLEOTIDE SEQUENCE [LARGE SCALE GENOMIC DNA]</scope>
    <source>
        <strain evidence="1 2">26-R-13</strain>
    </source>
</reference>
<gene>
    <name evidence="1" type="ORF">COCCADRAFT_45995</name>
</gene>
<organism evidence="1 2">
    <name type="scientific">Cochliobolus carbonum (strain 26-R-13)</name>
    <name type="common">Maize leaf spot fungus</name>
    <name type="synonym">Bipolaris zeicola</name>
    <dbReference type="NCBI Taxonomy" id="930089"/>
    <lineage>
        <taxon>Eukaryota</taxon>
        <taxon>Fungi</taxon>
        <taxon>Dikarya</taxon>
        <taxon>Ascomycota</taxon>
        <taxon>Pezizomycotina</taxon>
        <taxon>Dothideomycetes</taxon>
        <taxon>Pleosporomycetidae</taxon>
        <taxon>Pleosporales</taxon>
        <taxon>Pleosporineae</taxon>
        <taxon>Pleosporaceae</taxon>
        <taxon>Bipolaris</taxon>
    </lineage>
</organism>
<dbReference type="EMBL" id="KI964679">
    <property type="protein sequence ID" value="EUC31001.1"/>
    <property type="molecule type" value="Genomic_DNA"/>
</dbReference>
<proteinExistence type="predicted"/>
<feature type="non-terminal residue" evidence="1">
    <location>
        <position position="187"/>
    </location>
</feature>
<dbReference type="GeneID" id="19149843"/>
<dbReference type="OrthoDB" id="3687077at2759"/>
<keyword evidence="2" id="KW-1185">Reference proteome</keyword>
<name>W6YI30_COCC2</name>
<sequence>MVSKYSKMKNQTIAHKNQQQAELEKAKLLSEEFEAYQALLKNTNHQPAPGHYRTKSGSHMKIVPNGSSWTRQGVSAEEQLLPFGVVWVPYPSSGHPIWPMTIEELYGNGAPMFQLVMPQQVGFSNLGDHMTPPGVTYSAYQLNKLAVVENGPNDVGYQAVPTTTMDFSREHVRVYESGAVEMVPPIP</sequence>
<protein>
    <submittedName>
        <fullName evidence="1">Uncharacterized protein</fullName>
    </submittedName>
</protein>
<dbReference type="KEGG" id="bze:COCCADRAFT_45995"/>
<dbReference type="HOGENOM" id="CLU_1450922_0_0_1"/>
<evidence type="ECO:0000313" key="1">
    <source>
        <dbReference type="EMBL" id="EUC31001.1"/>
    </source>
</evidence>
<dbReference type="Proteomes" id="UP000053841">
    <property type="component" value="Unassembled WGS sequence"/>
</dbReference>
<dbReference type="RefSeq" id="XP_007714686.1">
    <property type="nucleotide sequence ID" value="XM_007716496.1"/>
</dbReference>